<protein>
    <recommendedName>
        <fullName evidence="10">Zn-dependent exopeptidase</fullName>
    </recommendedName>
</protein>
<dbReference type="AlphaFoldDB" id="A0AAD3TZ64"/>
<keyword evidence="2" id="KW-0175">Coiled coil</keyword>
<evidence type="ECO:0000313" key="8">
    <source>
        <dbReference type="EMBL" id="GMK59448.1"/>
    </source>
</evidence>
<dbReference type="EMBL" id="BTCM01000008">
    <property type="protein sequence ID" value="GMK59448.1"/>
    <property type="molecule type" value="Genomic_DNA"/>
</dbReference>
<dbReference type="InterPro" id="IPR007365">
    <property type="entry name" value="TFR-like_dimer_dom"/>
</dbReference>
<feature type="coiled-coil region" evidence="2">
    <location>
        <begin position="796"/>
        <end position="823"/>
    </location>
</feature>
<evidence type="ECO:0000259" key="7">
    <source>
        <dbReference type="Pfam" id="PF04389"/>
    </source>
</evidence>
<dbReference type="Pfam" id="PF04389">
    <property type="entry name" value="Peptidase_M28"/>
    <property type="match status" value="1"/>
</dbReference>
<accession>A0AAD3TZ64</accession>
<dbReference type="Pfam" id="PF02225">
    <property type="entry name" value="PA"/>
    <property type="match status" value="1"/>
</dbReference>
<dbReference type="Gene3D" id="1.20.930.40">
    <property type="entry name" value="Transferrin receptor-like, dimerisation domain"/>
    <property type="match status" value="1"/>
</dbReference>
<dbReference type="PANTHER" id="PTHR10404:SF46">
    <property type="entry name" value="VACUOLAR PROTEIN SORTING-ASSOCIATED PROTEIN 70"/>
    <property type="match status" value="1"/>
</dbReference>
<keyword evidence="9" id="KW-1185">Reference proteome</keyword>
<feature type="domain" description="Transferrin receptor-like dimerisation" evidence="6">
    <location>
        <begin position="691"/>
        <end position="824"/>
    </location>
</feature>
<feature type="transmembrane region" description="Helical" evidence="4">
    <location>
        <begin position="30"/>
        <end position="49"/>
    </location>
</feature>
<dbReference type="GO" id="GO:0004180">
    <property type="term" value="F:carboxypeptidase activity"/>
    <property type="evidence" value="ECO:0007669"/>
    <property type="project" value="TreeGrafter"/>
</dbReference>
<feature type="region of interest" description="Disordered" evidence="3">
    <location>
        <begin position="555"/>
        <end position="590"/>
    </location>
</feature>
<dbReference type="SUPFAM" id="SSF52025">
    <property type="entry name" value="PA domain"/>
    <property type="match status" value="1"/>
</dbReference>
<keyword evidence="4" id="KW-0472">Membrane</keyword>
<evidence type="ECO:0000259" key="6">
    <source>
        <dbReference type="Pfam" id="PF04253"/>
    </source>
</evidence>
<comment type="similarity">
    <text evidence="1">Belongs to the peptidase M28 family. M28B subfamily.</text>
</comment>
<proteinExistence type="inferred from homology"/>
<evidence type="ECO:0008006" key="10">
    <source>
        <dbReference type="Google" id="ProtNLM"/>
    </source>
</evidence>
<dbReference type="FunFam" id="3.40.630.10:FF:000101">
    <property type="entry name" value="N-acetylated alpha-linked acidic dipeptidase like 1"/>
    <property type="match status" value="1"/>
</dbReference>
<comment type="caution">
    <text evidence="8">The sequence shown here is derived from an EMBL/GenBank/DDBJ whole genome shotgun (WGS) entry which is preliminary data.</text>
</comment>
<organism evidence="8 9">
    <name type="scientific">Cutaneotrichosporon spelunceum</name>
    <dbReference type="NCBI Taxonomy" id="1672016"/>
    <lineage>
        <taxon>Eukaryota</taxon>
        <taxon>Fungi</taxon>
        <taxon>Dikarya</taxon>
        <taxon>Basidiomycota</taxon>
        <taxon>Agaricomycotina</taxon>
        <taxon>Tremellomycetes</taxon>
        <taxon>Trichosporonales</taxon>
        <taxon>Trichosporonaceae</taxon>
        <taxon>Cutaneotrichosporon</taxon>
    </lineage>
</organism>
<dbReference type="SUPFAM" id="SSF47672">
    <property type="entry name" value="Transferrin receptor-like dimerisation domain"/>
    <property type="match status" value="1"/>
</dbReference>
<gene>
    <name evidence="8" type="primary">VPS70</name>
    <name evidence="8" type="ORF">CspeluHIS016_0800540</name>
</gene>
<dbReference type="Gene3D" id="3.40.630.10">
    <property type="entry name" value="Zn peptidases"/>
    <property type="match status" value="1"/>
</dbReference>
<dbReference type="InterPro" id="IPR046450">
    <property type="entry name" value="PA_dom_sf"/>
</dbReference>
<dbReference type="CDD" id="cd02121">
    <property type="entry name" value="PA_GCPII_like"/>
    <property type="match status" value="1"/>
</dbReference>
<dbReference type="Proteomes" id="UP001222932">
    <property type="component" value="Unassembled WGS sequence"/>
</dbReference>
<feature type="domain" description="PA" evidence="5">
    <location>
        <begin position="225"/>
        <end position="302"/>
    </location>
</feature>
<name>A0AAD3TZ64_9TREE</name>
<evidence type="ECO:0000256" key="1">
    <source>
        <dbReference type="ARBA" id="ARBA00005634"/>
    </source>
</evidence>
<dbReference type="Pfam" id="PF04253">
    <property type="entry name" value="TFR_dimer"/>
    <property type="match status" value="1"/>
</dbReference>
<evidence type="ECO:0000256" key="3">
    <source>
        <dbReference type="SAM" id="MobiDB-lite"/>
    </source>
</evidence>
<dbReference type="PANTHER" id="PTHR10404">
    <property type="entry name" value="N-ACETYLATED-ALPHA-LINKED ACIDIC DIPEPTIDASE"/>
    <property type="match status" value="1"/>
</dbReference>
<dbReference type="InterPro" id="IPR039373">
    <property type="entry name" value="Peptidase_M28B"/>
</dbReference>
<evidence type="ECO:0000256" key="4">
    <source>
        <dbReference type="SAM" id="Phobius"/>
    </source>
</evidence>
<sequence length="826" mass="89827">MKGYYSDTERDLPAPSDARARRRAPVGRRLALLAGLGGAFYLALARVQLTPEDQRVQAYADGVAAHGFGPACKWRGGHRIPPHKAEKIYLNVPSNDSCAATSARYAAHAHPAGSGWDMVTAQTVKGDWEKALGLKASWYGEHVFDAGSAESQARVRDSHKATEPYVWIDTYYPVMNTPVFAGVTLFSDPPVHAKLREARVEGDSASELADEVRVFHGLSVSGDVTAQYIYAGYGRKDDFDLLQAKGLDFAGKIAVVKYGGNFRGLKVKAAQEAGAVGCIIFTDPGDDGEMTEWNGHKPYPEGPARVPSSVQRGSVQFLSQYPGDPTTPGRPAYKNATRDAGGNFPSIPSVPMSYEDVIPILNALKGRGMPAGDLGDAFNGGLTHWGVEYWTGPSDVQLRLVNEVNTRVMPVWNTMAFIPGHVTDEVVIMGNHRDAWVLGAADPSSGTTSQHELVRGLGALRARGWRPMRSILLASWDAEEYGLIGSTEWAEDFGDWLQANAVAYLNLDSSASGSNFRGAASPSLALLLRGAAEEVARPDGRSVWAARADGGTWGPASVHADADGDRAEGADADEETVDWTKNEGKGSGIRPLGSGSDYTAFLQRYGVAATDMSFKGGPADAVYHYHSVYDSPAWMRRFGDRAYARHAESARVLGLVLLRLADALILPLNTTQYARDLVYYAERVDALGADVDLRPLGEAIARLRAASEGLDRERGELERRLRRAMRGRWCWGWGCGREVRKILAAIRRVNRKLRDFEKGFLAPEGIRGREWYRHKGTAPGKWLGYGATTFPALTEAITIEKDLERAREEAAALTALISAMAMRLAM</sequence>
<dbReference type="InterPro" id="IPR003137">
    <property type="entry name" value="PA_domain"/>
</dbReference>
<evidence type="ECO:0000259" key="5">
    <source>
        <dbReference type="Pfam" id="PF02225"/>
    </source>
</evidence>
<reference evidence="8" key="2">
    <citation type="submission" date="2023-06" db="EMBL/GenBank/DDBJ databases">
        <authorList>
            <person name="Kobayashi Y."/>
            <person name="Kayamori A."/>
            <person name="Aoki K."/>
            <person name="Shiwa Y."/>
            <person name="Fujita N."/>
            <person name="Sugita T."/>
            <person name="Iwasaki W."/>
            <person name="Tanaka N."/>
            <person name="Takashima M."/>
        </authorList>
    </citation>
    <scope>NUCLEOTIDE SEQUENCE</scope>
    <source>
        <strain evidence="8">HIS016</strain>
    </source>
</reference>
<feature type="region of interest" description="Disordered" evidence="3">
    <location>
        <begin position="1"/>
        <end position="21"/>
    </location>
</feature>
<reference evidence="8" key="1">
    <citation type="journal article" date="2023" name="BMC Genomics">
        <title>Chromosome-level genome assemblies of Cutaneotrichosporon spp. (Trichosporonales, Basidiomycota) reveal imbalanced evolution between nucleotide sequences and chromosome synteny.</title>
        <authorList>
            <person name="Kobayashi Y."/>
            <person name="Kayamori A."/>
            <person name="Aoki K."/>
            <person name="Shiwa Y."/>
            <person name="Matsutani M."/>
            <person name="Fujita N."/>
            <person name="Sugita T."/>
            <person name="Iwasaki W."/>
            <person name="Tanaka N."/>
            <person name="Takashima M."/>
        </authorList>
    </citation>
    <scope>NUCLEOTIDE SEQUENCE</scope>
    <source>
        <strain evidence="8">HIS016</strain>
    </source>
</reference>
<dbReference type="InterPro" id="IPR036757">
    <property type="entry name" value="TFR-like_dimer_dom_sf"/>
</dbReference>
<dbReference type="Gene3D" id="3.50.30.30">
    <property type="match status" value="1"/>
</dbReference>
<keyword evidence="4" id="KW-0812">Transmembrane</keyword>
<evidence type="ECO:0000313" key="9">
    <source>
        <dbReference type="Proteomes" id="UP001222932"/>
    </source>
</evidence>
<keyword evidence="4" id="KW-1133">Transmembrane helix</keyword>
<evidence type="ECO:0000256" key="2">
    <source>
        <dbReference type="SAM" id="Coils"/>
    </source>
</evidence>
<dbReference type="FunFam" id="3.50.30.30:FF:000008">
    <property type="entry name" value="Glutamate carboxypeptidase 2"/>
    <property type="match status" value="1"/>
</dbReference>
<feature type="compositionally biased region" description="Basic and acidic residues" evidence="3">
    <location>
        <begin position="560"/>
        <end position="569"/>
    </location>
</feature>
<dbReference type="CDD" id="cd08022">
    <property type="entry name" value="M28_PSMA_like"/>
    <property type="match status" value="1"/>
</dbReference>
<feature type="domain" description="Peptidase M28" evidence="7">
    <location>
        <begin position="413"/>
        <end position="529"/>
    </location>
</feature>
<dbReference type="SUPFAM" id="SSF53187">
    <property type="entry name" value="Zn-dependent exopeptidases"/>
    <property type="match status" value="1"/>
</dbReference>
<dbReference type="InterPro" id="IPR007484">
    <property type="entry name" value="Peptidase_M28"/>
</dbReference>